<evidence type="ECO:0000313" key="2">
    <source>
        <dbReference type="Proteomes" id="UP001175227"/>
    </source>
</evidence>
<comment type="caution">
    <text evidence="1">The sequence shown here is derived from an EMBL/GenBank/DDBJ whole genome shotgun (WGS) entry which is preliminary data.</text>
</comment>
<organism evidence="1 2">
    <name type="scientific">Armillaria novae-zelandiae</name>
    <dbReference type="NCBI Taxonomy" id="153914"/>
    <lineage>
        <taxon>Eukaryota</taxon>
        <taxon>Fungi</taxon>
        <taxon>Dikarya</taxon>
        <taxon>Basidiomycota</taxon>
        <taxon>Agaricomycotina</taxon>
        <taxon>Agaricomycetes</taxon>
        <taxon>Agaricomycetidae</taxon>
        <taxon>Agaricales</taxon>
        <taxon>Marasmiineae</taxon>
        <taxon>Physalacriaceae</taxon>
        <taxon>Armillaria</taxon>
    </lineage>
</organism>
<protein>
    <submittedName>
        <fullName evidence="1">Uncharacterized protein</fullName>
    </submittedName>
</protein>
<accession>A0AA39U1S2</accession>
<name>A0AA39U1S2_9AGAR</name>
<sequence length="165" mass="19252">MYILALSMLPWRPGFSHATRIRKQMKMTDTAERIENVVFFLNGPQLRTSHSPEGSEGHISSDLPSGISRPKAFWLLYPRCGRNNHREPSTIMSQLCSGCILVRSRHPSKDILKRVVLHIRSLGRLWHQWLFPGIHNIVTMLSRHEHEHDFDGYEKMREVYIEVIV</sequence>
<dbReference type="Proteomes" id="UP001175227">
    <property type="component" value="Unassembled WGS sequence"/>
</dbReference>
<evidence type="ECO:0000313" key="1">
    <source>
        <dbReference type="EMBL" id="KAK0472438.1"/>
    </source>
</evidence>
<reference evidence="1" key="1">
    <citation type="submission" date="2023-06" db="EMBL/GenBank/DDBJ databases">
        <authorList>
            <consortium name="Lawrence Berkeley National Laboratory"/>
            <person name="Ahrendt S."/>
            <person name="Sahu N."/>
            <person name="Indic B."/>
            <person name="Wong-Bajracharya J."/>
            <person name="Merenyi Z."/>
            <person name="Ke H.-M."/>
            <person name="Monk M."/>
            <person name="Kocsube S."/>
            <person name="Drula E."/>
            <person name="Lipzen A."/>
            <person name="Balint B."/>
            <person name="Henrissat B."/>
            <person name="Andreopoulos B."/>
            <person name="Martin F.M."/>
            <person name="Harder C.B."/>
            <person name="Rigling D."/>
            <person name="Ford K.L."/>
            <person name="Foster G.D."/>
            <person name="Pangilinan J."/>
            <person name="Papanicolaou A."/>
            <person name="Barry K."/>
            <person name="LaButti K."/>
            <person name="Viragh M."/>
            <person name="Koriabine M."/>
            <person name="Yan M."/>
            <person name="Riley R."/>
            <person name="Champramary S."/>
            <person name="Plett K.L."/>
            <person name="Tsai I.J."/>
            <person name="Slot J."/>
            <person name="Sipos G."/>
            <person name="Plett J."/>
            <person name="Nagy L.G."/>
            <person name="Grigoriev I.V."/>
        </authorList>
    </citation>
    <scope>NUCLEOTIDE SEQUENCE</scope>
    <source>
        <strain evidence="1">ICMP 16352</strain>
    </source>
</reference>
<proteinExistence type="predicted"/>
<dbReference type="EMBL" id="JAUEPR010000040">
    <property type="protein sequence ID" value="KAK0472438.1"/>
    <property type="molecule type" value="Genomic_DNA"/>
</dbReference>
<dbReference type="AlphaFoldDB" id="A0AA39U1S2"/>
<gene>
    <name evidence="1" type="ORF">IW261DRAFT_806388</name>
</gene>
<keyword evidence="2" id="KW-1185">Reference proteome</keyword>